<dbReference type="GO" id="GO:0016791">
    <property type="term" value="F:phosphatase activity"/>
    <property type="evidence" value="ECO:0007669"/>
    <property type="project" value="TreeGrafter"/>
</dbReference>
<dbReference type="SFLD" id="SFLDG01129">
    <property type="entry name" value="C1.5:_HAD__Beta-PGM__Phosphata"/>
    <property type="match status" value="1"/>
</dbReference>
<dbReference type="EMBL" id="ML179198">
    <property type="protein sequence ID" value="THU95502.1"/>
    <property type="molecule type" value="Genomic_DNA"/>
</dbReference>
<reference evidence="1 2" key="1">
    <citation type="journal article" date="2019" name="Nat. Ecol. Evol.">
        <title>Megaphylogeny resolves global patterns of mushroom evolution.</title>
        <authorList>
            <person name="Varga T."/>
            <person name="Krizsan K."/>
            <person name="Foldi C."/>
            <person name="Dima B."/>
            <person name="Sanchez-Garcia M."/>
            <person name="Sanchez-Ramirez S."/>
            <person name="Szollosi G.J."/>
            <person name="Szarkandi J.G."/>
            <person name="Papp V."/>
            <person name="Albert L."/>
            <person name="Andreopoulos W."/>
            <person name="Angelini C."/>
            <person name="Antonin V."/>
            <person name="Barry K.W."/>
            <person name="Bougher N.L."/>
            <person name="Buchanan P."/>
            <person name="Buyck B."/>
            <person name="Bense V."/>
            <person name="Catcheside P."/>
            <person name="Chovatia M."/>
            <person name="Cooper J."/>
            <person name="Damon W."/>
            <person name="Desjardin D."/>
            <person name="Finy P."/>
            <person name="Geml J."/>
            <person name="Haridas S."/>
            <person name="Hughes K."/>
            <person name="Justo A."/>
            <person name="Karasinski D."/>
            <person name="Kautmanova I."/>
            <person name="Kiss B."/>
            <person name="Kocsube S."/>
            <person name="Kotiranta H."/>
            <person name="LaButti K.M."/>
            <person name="Lechner B.E."/>
            <person name="Liimatainen K."/>
            <person name="Lipzen A."/>
            <person name="Lukacs Z."/>
            <person name="Mihaltcheva S."/>
            <person name="Morgado L.N."/>
            <person name="Niskanen T."/>
            <person name="Noordeloos M.E."/>
            <person name="Ohm R.A."/>
            <person name="Ortiz-Santana B."/>
            <person name="Ovrebo C."/>
            <person name="Racz N."/>
            <person name="Riley R."/>
            <person name="Savchenko A."/>
            <person name="Shiryaev A."/>
            <person name="Soop K."/>
            <person name="Spirin V."/>
            <person name="Szebenyi C."/>
            <person name="Tomsovsky M."/>
            <person name="Tulloss R.E."/>
            <person name="Uehling J."/>
            <person name="Grigoriev I.V."/>
            <person name="Vagvolgyi C."/>
            <person name="Papp T."/>
            <person name="Martin F.M."/>
            <person name="Miettinen O."/>
            <person name="Hibbett D.S."/>
            <person name="Nagy L.G."/>
        </authorList>
    </citation>
    <scope>NUCLEOTIDE SEQUENCE [LARGE SCALE GENOMIC DNA]</scope>
    <source>
        <strain evidence="1 2">CBS 962.96</strain>
    </source>
</reference>
<dbReference type="InterPro" id="IPR023214">
    <property type="entry name" value="HAD_sf"/>
</dbReference>
<gene>
    <name evidence="1" type="ORF">K435DRAFT_778966</name>
</gene>
<dbReference type="Pfam" id="PF00702">
    <property type="entry name" value="Hydrolase"/>
    <property type="match status" value="1"/>
</dbReference>
<dbReference type="FunFam" id="1.10.150.240:FF:000001">
    <property type="entry name" value="Haloacid dehalogenase-like hydrolase domain"/>
    <property type="match status" value="1"/>
</dbReference>
<dbReference type="Gene3D" id="1.10.150.240">
    <property type="entry name" value="Putative phosphatase, domain 2"/>
    <property type="match status" value="1"/>
</dbReference>
<evidence type="ECO:0000313" key="1">
    <source>
        <dbReference type="EMBL" id="THU95502.1"/>
    </source>
</evidence>
<evidence type="ECO:0000313" key="2">
    <source>
        <dbReference type="Proteomes" id="UP000297245"/>
    </source>
</evidence>
<dbReference type="PANTHER" id="PTHR18901:SF38">
    <property type="entry name" value="PSEUDOURIDINE-5'-PHOSPHATASE"/>
    <property type="match status" value="1"/>
</dbReference>
<dbReference type="PANTHER" id="PTHR18901">
    <property type="entry name" value="2-DEOXYGLUCOSE-6-PHOSPHATE PHOSPHATASE 2"/>
    <property type="match status" value="1"/>
</dbReference>
<dbReference type="Gene3D" id="3.40.50.1000">
    <property type="entry name" value="HAD superfamily/HAD-like"/>
    <property type="match status" value="1"/>
</dbReference>
<dbReference type="SUPFAM" id="SSF56784">
    <property type="entry name" value="HAD-like"/>
    <property type="match status" value="1"/>
</dbReference>
<organism evidence="1 2">
    <name type="scientific">Dendrothele bispora (strain CBS 962.96)</name>
    <dbReference type="NCBI Taxonomy" id="1314807"/>
    <lineage>
        <taxon>Eukaryota</taxon>
        <taxon>Fungi</taxon>
        <taxon>Dikarya</taxon>
        <taxon>Basidiomycota</taxon>
        <taxon>Agaricomycotina</taxon>
        <taxon>Agaricomycetes</taxon>
        <taxon>Agaricomycetidae</taxon>
        <taxon>Agaricales</taxon>
        <taxon>Agaricales incertae sedis</taxon>
        <taxon>Dendrothele</taxon>
    </lineage>
</organism>
<protein>
    <submittedName>
        <fullName evidence="1">HAD-like protein</fullName>
    </submittedName>
</protein>
<dbReference type="AlphaFoldDB" id="A0A4S8M0F0"/>
<dbReference type="InterPro" id="IPR036412">
    <property type="entry name" value="HAD-like_sf"/>
</dbReference>
<sequence>MPSRPVEYVLFDMDGLMIDSEKIYTDVTNTILARYGKEMTWDMKAGCMGKPERAAAEHLLAFFPDISLTLETYLKDRNTLQDESWPTVPLLPGVRKLVLHLKKHGIPIAVATGSRRRNFELKTNSETSQPEKKEVFGVFDGKVVCGDDEQYGMRGKPNPDIFLVAAKEMLSRDVGNLVGINEDGSKELTEEQLEERRKGLVFEDGLPGVQAGKRAGMNVVWIPDPNLLNVEYTGEEKADQLLKSIEDFRPEEWGLPPYDP</sequence>
<dbReference type="SFLD" id="SFLDS00003">
    <property type="entry name" value="Haloacid_Dehalogenase"/>
    <property type="match status" value="1"/>
</dbReference>
<dbReference type="Proteomes" id="UP000297245">
    <property type="component" value="Unassembled WGS sequence"/>
</dbReference>
<name>A0A4S8M0F0_DENBC</name>
<dbReference type="OrthoDB" id="40579at2759"/>
<dbReference type="InterPro" id="IPR023198">
    <property type="entry name" value="PGP-like_dom2"/>
</dbReference>
<proteinExistence type="predicted"/>
<accession>A0A4S8M0F0</accession>
<keyword evidence="2" id="KW-1185">Reference proteome</keyword>